<feature type="domain" description="DUF4037" evidence="1">
    <location>
        <begin position="129"/>
        <end position="229"/>
    </location>
</feature>
<dbReference type="RefSeq" id="WP_166402043.1">
    <property type="nucleotide sequence ID" value="NZ_JAANHS010000002.1"/>
</dbReference>
<comment type="caution">
    <text evidence="2">The sequence shown here is derived from an EMBL/GenBank/DDBJ whole genome shotgun (WGS) entry which is preliminary data.</text>
</comment>
<evidence type="ECO:0000259" key="1">
    <source>
        <dbReference type="Pfam" id="PF13228"/>
    </source>
</evidence>
<keyword evidence="3" id="KW-1185">Reference proteome</keyword>
<gene>
    <name evidence="2" type="ORF">G8O29_04640</name>
</gene>
<dbReference type="EMBL" id="JAANHS010000002">
    <property type="protein sequence ID" value="NHB76032.1"/>
    <property type="molecule type" value="Genomic_DNA"/>
</dbReference>
<dbReference type="Proteomes" id="UP001515660">
    <property type="component" value="Unassembled WGS sequence"/>
</dbReference>
<dbReference type="InterPro" id="IPR025117">
    <property type="entry name" value="DUF4037"/>
</dbReference>
<organism evidence="2 3">
    <name type="scientific">Rhodobacter calidifons</name>
    <dbReference type="NCBI Taxonomy" id="2715277"/>
    <lineage>
        <taxon>Bacteria</taxon>
        <taxon>Pseudomonadati</taxon>
        <taxon>Pseudomonadota</taxon>
        <taxon>Alphaproteobacteria</taxon>
        <taxon>Rhodobacterales</taxon>
        <taxon>Rhodobacter group</taxon>
        <taxon>Rhodobacter</taxon>
    </lineage>
</organism>
<reference evidence="2 3" key="1">
    <citation type="journal article" date="2022" name="Microorganisms">
        <title>Genome Sequence and Characterization of a Xanthorhodopsin-Containing, Aerobic Anoxygenic Phototrophic Rhodobacter Species, Isolated from Mesophilic Conditions at Yellowstone National Park.</title>
        <authorList>
            <person name="Kyndt J.A."/>
            <person name="Robertson S."/>
            <person name="Shoffstall I.B."/>
            <person name="Ramaley R.F."/>
            <person name="Meyer T.E."/>
        </authorList>
    </citation>
    <scope>NUCLEOTIDE SEQUENCE [LARGE SCALE GENOMIC DNA]</scope>
    <source>
        <strain evidence="2 3">M37P</strain>
    </source>
</reference>
<name>A0ABX0G4Y0_9RHOB</name>
<protein>
    <submittedName>
        <fullName evidence="2">DUF4037 domain-containing protein</fullName>
    </submittedName>
</protein>
<evidence type="ECO:0000313" key="3">
    <source>
        <dbReference type="Proteomes" id="UP001515660"/>
    </source>
</evidence>
<dbReference type="Pfam" id="PF13228">
    <property type="entry name" value="DUF4037"/>
    <property type="match status" value="1"/>
</dbReference>
<sequence length="351" mass="40288">MTQRSIIDESHAFWDEVVHPFLASRFPVETAQMAAGVFGYGSEVLGLDDEYSTDHHYGLRVNVLLPERVMAARGALIEDALAEGLPHAWRGRELREGYTRTKGVALGSLEHHLRSTIGLDAPPNSHSQWLAIPEEDVMHIVAGEVWHDASGRFSAVREALNGYYPEEVRLRRLAHWCRYFSGMGVYALKRALLRDNELYANTTFARSLRWGVQMAFLLDRTYYPYDKWLTVMFHRLRRMGARLAAIVEEAPRLSTPWERKLELLHQMSDILDQAMVEDGLIAPHPRYKVSATSGYRLLESAYAELIRKCPAEIRGIVPQWAQVHWEGFHSEFVAGVGLEDWRRMLLLEVYE</sequence>
<proteinExistence type="predicted"/>
<evidence type="ECO:0000313" key="2">
    <source>
        <dbReference type="EMBL" id="NHB76032.1"/>
    </source>
</evidence>
<accession>A0ABX0G4Y0</accession>